<keyword evidence="2" id="KW-0234">DNA repair</keyword>
<reference evidence="4" key="5">
    <citation type="journal article" date="2021" name="G3 (Bethesda)">
        <title>Aegilops tauschii genome assembly Aet v5.0 features greater sequence contiguity and improved annotation.</title>
        <authorList>
            <person name="Wang L."/>
            <person name="Zhu T."/>
            <person name="Rodriguez J.C."/>
            <person name="Deal K.R."/>
            <person name="Dubcovsky J."/>
            <person name="McGuire P.E."/>
            <person name="Lux T."/>
            <person name="Spannagl M."/>
            <person name="Mayer K.F.X."/>
            <person name="Baldrich P."/>
            <person name="Meyers B.C."/>
            <person name="Huo N."/>
            <person name="Gu Y.Q."/>
            <person name="Zhou H."/>
            <person name="Devos K.M."/>
            <person name="Bennetzen J.L."/>
            <person name="Unver T."/>
            <person name="Budak H."/>
            <person name="Gulick P.J."/>
            <person name="Galiba G."/>
            <person name="Kalapos B."/>
            <person name="Nelson D.R."/>
            <person name="Li P."/>
            <person name="You F.M."/>
            <person name="Luo M.C."/>
            <person name="Dvorak J."/>
        </authorList>
    </citation>
    <scope>NUCLEOTIDE SEQUENCE [LARGE SCALE GENOMIC DNA]</scope>
    <source>
        <strain evidence="4">cv. AL8/78</strain>
    </source>
</reference>
<dbReference type="GO" id="GO:0006281">
    <property type="term" value="P:DNA repair"/>
    <property type="evidence" value="ECO:0007669"/>
    <property type="project" value="UniProtKB-KW"/>
</dbReference>
<evidence type="ECO:0000259" key="3">
    <source>
        <dbReference type="Pfam" id="PF17942"/>
    </source>
</evidence>
<reference evidence="4" key="4">
    <citation type="submission" date="2019-03" db="UniProtKB">
        <authorList>
            <consortium name="EnsemblPlants"/>
        </authorList>
    </citation>
    <scope>IDENTIFICATION</scope>
</reference>
<evidence type="ECO:0000256" key="1">
    <source>
        <dbReference type="ARBA" id="ARBA00022763"/>
    </source>
</evidence>
<dbReference type="Proteomes" id="UP000015105">
    <property type="component" value="Chromosome 7D"/>
</dbReference>
<dbReference type="AlphaFoldDB" id="A0A453S9Y2"/>
<proteinExistence type="predicted"/>
<reference evidence="5" key="1">
    <citation type="journal article" date="2014" name="Science">
        <title>Ancient hybridizations among the ancestral genomes of bread wheat.</title>
        <authorList>
            <consortium name="International Wheat Genome Sequencing Consortium,"/>
            <person name="Marcussen T."/>
            <person name="Sandve S.R."/>
            <person name="Heier L."/>
            <person name="Spannagl M."/>
            <person name="Pfeifer M."/>
            <person name="Jakobsen K.S."/>
            <person name="Wulff B.B."/>
            <person name="Steuernagel B."/>
            <person name="Mayer K.F."/>
            <person name="Olsen O.A."/>
        </authorList>
    </citation>
    <scope>NUCLEOTIDE SEQUENCE [LARGE SCALE GENOMIC DNA]</scope>
    <source>
        <strain evidence="5">cv. AL8/78</strain>
    </source>
</reference>
<protein>
    <recommendedName>
        <fullName evidence="3">Morc S5 domain-containing protein</fullName>
    </recommendedName>
</protein>
<organism evidence="4 5">
    <name type="scientific">Aegilops tauschii subsp. strangulata</name>
    <name type="common">Goatgrass</name>
    <dbReference type="NCBI Taxonomy" id="200361"/>
    <lineage>
        <taxon>Eukaryota</taxon>
        <taxon>Viridiplantae</taxon>
        <taxon>Streptophyta</taxon>
        <taxon>Embryophyta</taxon>
        <taxon>Tracheophyta</taxon>
        <taxon>Spermatophyta</taxon>
        <taxon>Magnoliopsida</taxon>
        <taxon>Liliopsida</taxon>
        <taxon>Poales</taxon>
        <taxon>Poaceae</taxon>
        <taxon>BOP clade</taxon>
        <taxon>Pooideae</taxon>
        <taxon>Triticodae</taxon>
        <taxon>Triticeae</taxon>
        <taxon>Triticinae</taxon>
        <taxon>Aegilops</taxon>
    </lineage>
</organism>
<evidence type="ECO:0000313" key="5">
    <source>
        <dbReference type="Proteomes" id="UP000015105"/>
    </source>
</evidence>
<dbReference type="Pfam" id="PF17942">
    <property type="entry name" value="Morc6_S5"/>
    <property type="match status" value="1"/>
</dbReference>
<reference evidence="4" key="3">
    <citation type="journal article" date="2017" name="Nature">
        <title>Genome sequence of the progenitor of the wheat D genome Aegilops tauschii.</title>
        <authorList>
            <person name="Luo M.C."/>
            <person name="Gu Y.Q."/>
            <person name="Puiu D."/>
            <person name="Wang H."/>
            <person name="Twardziok S.O."/>
            <person name="Deal K.R."/>
            <person name="Huo N."/>
            <person name="Zhu T."/>
            <person name="Wang L."/>
            <person name="Wang Y."/>
            <person name="McGuire P.E."/>
            <person name="Liu S."/>
            <person name="Long H."/>
            <person name="Ramasamy R.K."/>
            <person name="Rodriguez J.C."/>
            <person name="Van S.L."/>
            <person name="Yuan L."/>
            <person name="Wang Z."/>
            <person name="Xia Z."/>
            <person name="Xiao L."/>
            <person name="Anderson O.D."/>
            <person name="Ouyang S."/>
            <person name="Liang Y."/>
            <person name="Zimin A.V."/>
            <person name="Pertea G."/>
            <person name="Qi P."/>
            <person name="Bennetzen J.L."/>
            <person name="Dai X."/>
            <person name="Dawson M.W."/>
            <person name="Muller H.G."/>
            <person name="Kugler K."/>
            <person name="Rivarola-Duarte L."/>
            <person name="Spannagl M."/>
            <person name="Mayer K.F.X."/>
            <person name="Lu F.H."/>
            <person name="Bevan M.W."/>
            <person name="Leroy P."/>
            <person name="Li P."/>
            <person name="You F.M."/>
            <person name="Sun Q."/>
            <person name="Liu Z."/>
            <person name="Lyons E."/>
            <person name="Wicker T."/>
            <person name="Salzberg S.L."/>
            <person name="Devos K.M."/>
            <person name="Dvorak J."/>
        </authorList>
    </citation>
    <scope>NUCLEOTIDE SEQUENCE [LARGE SCALE GENOMIC DNA]</scope>
    <source>
        <strain evidence="4">cv. AL8/78</strain>
    </source>
</reference>
<keyword evidence="1" id="KW-0227">DNA damage</keyword>
<dbReference type="EnsemblPlants" id="AET7Gv20860500.16">
    <property type="protein sequence ID" value="AET7Gv20860500.16"/>
    <property type="gene ID" value="AET7Gv20860500"/>
</dbReference>
<dbReference type="GO" id="GO:0005634">
    <property type="term" value="C:nucleus"/>
    <property type="evidence" value="ECO:0007669"/>
    <property type="project" value="TreeGrafter"/>
</dbReference>
<dbReference type="PANTHER" id="PTHR23336:SF57">
    <property type="entry name" value="MORC S5 DOMAIN-CONTAINING PROTEIN"/>
    <property type="match status" value="1"/>
</dbReference>
<name>A0A453S9Y2_AEGTS</name>
<keyword evidence="5" id="KW-1185">Reference proteome</keyword>
<sequence>SVQFKDIESHGTKVVIYDLWMNDDGLLELDFDDDDEDILLRDQAKATAGTTKIQKEIIEQHISHRLRFSLRAYTSILYLKKYANFQIILRGKVVEHINIAHDLKFKKIFTYKPQVTHDSQVVSVKVDVGFAKEAPVLGIFGMNVYHKNRLIM</sequence>
<evidence type="ECO:0000313" key="4">
    <source>
        <dbReference type="EnsemblPlants" id="AET7Gv20860500.16"/>
    </source>
</evidence>
<dbReference type="InterPro" id="IPR041006">
    <property type="entry name" value="Morc_S5"/>
</dbReference>
<dbReference type="PANTHER" id="PTHR23336">
    <property type="entry name" value="ZINC FINGER CW-TYPE COILED-COIL DOMAIN PROTEIN 3"/>
    <property type="match status" value="1"/>
</dbReference>
<dbReference type="InterPro" id="IPR045261">
    <property type="entry name" value="MORC_ATPase"/>
</dbReference>
<dbReference type="Gramene" id="AET7Gv20860500.16">
    <property type="protein sequence ID" value="AET7Gv20860500.16"/>
    <property type="gene ID" value="AET7Gv20860500"/>
</dbReference>
<evidence type="ECO:0000256" key="2">
    <source>
        <dbReference type="ARBA" id="ARBA00023204"/>
    </source>
</evidence>
<feature type="domain" description="Morc S5" evidence="3">
    <location>
        <begin position="68"/>
        <end position="152"/>
    </location>
</feature>
<accession>A0A453S9Y2</accession>
<dbReference type="GO" id="GO:0016887">
    <property type="term" value="F:ATP hydrolysis activity"/>
    <property type="evidence" value="ECO:0007669"/>
    <property type="project" value="InterPro"/>
</dbReference>
<reference evidence="5" key="2">
    <citation type="journal article" date="2017" name="Nat. Plants">
        <title>The Aegilops tauschii genome reveals multiple impacts of transposons.</title>
        <authorList>
            <person name="Zhao G."/>
            <person name="Zou C."/>
            <person name="Li K."/>
            <person name="Wang K."/>
            <person name="Li T."/>
            <person name="Gao L."/>
            <person name="Zhang X."/>
            <person name="Wang H."/>
            <person name="Yang Z."/>
            <person name="Liu X."/>
            <person name="Jiang W."/>
            <person name="Mao L."/>
            <person name="Kong X."/>
            <person name="Jiao Y."/>
            <person name="Jia J."/>
        </authorList>
    </citation>
    <scope>NUCLEOTIDE SEQUENCE [LARGE SCALE GENOMIC DNA]</scope>
    <source>
        <strain evidence="5">cv. AL8/78</strain>
    </source>
</reference>